<organism evidence="1">
    <name type="scientific">Arion vulgaris</name>
    <dbReference type="NCBI Taxonomy" id="1028688"/>
    <lineage>
        <taxon>Eukaryota</taxon>
        <taxon>Metazoa</taxon>
        <taxon>Spiralia</taxon>
        <taxon>Lophotrochozoa</taxon>
        <taxon>Mollusca</taxon>
        <taxon>Gastropoda</taxon>
        <taxon>Heterobranchia</taxon>
        <taxon>Euthyneura</taxon>
        <taxon>Panpulmonata</taxon>
        <taxon>Eupulmonata</taxon>
        <taxon>Stylommatophora</taxon>
        <taxon>Helicina</taxon>
        <taxon>Arionoidea</taxon>
        <taxon>Arionidae</taxon>
        <taxon>Arion</taxon>
    </lineage>
</organism>
<reference evidence="1" key="1">
    <citation type="submission" date="2014-12" db="EMBL/GenBank/DDBJ databases">
        <title>Insight into the proteome of Arion vulgaris.</title>
        <authorList>
            <person name="Aradska J."/>
            <person name="Bulat T."/>
            <person name="Smidak R."/>
            <person name="Sarate P."/>
            <person name="Gangsoo J."/>
            <person name="Sialana F."/>
            <person name="Bilban M."/>
            <person name="Lubec G."/>
        </authorList>
    </citation>
    <scope>NUCLEOTIDE SEQUENCE</scope>
    <source>
        <tissue evidence="1">Skin</tissue>
    </source>
</reference>
<sequence>MRKGGLNTCKIKWNKTEDYGKRISSEQSQLHGMKNEQHSKTDKSVLGTEVCLLSPLLSYMI</sequence>
<accession>A0A0B6Y9B7</accession>
<protein>
    <submittedName>
        <fullName evidence="1">Uncharacterized protein</fullName>
    </submittedName>
</protein>
<dbReference type="EMBL" id="HACG01005858">
    <property type="protein sequence ID" value="CEK52723.1"/>
    <property type="molecule type" value="Transcribed_RNA"/>
</dbReference>
<name>A0A0B6Y9B7_9EUPU</name>
<proteinExistence type="predicted"/>
<gene>
    <name evidence="1" type="primary">ORF17821</name>
</gene>
<dbReference type="AlphaFoldDB" id="A0A0B6Y9B7"/>
<evidence type="ECO:0000313" key="1">
    <source>
        <dbReference type="EMBL" id="CEK52723.1"/>
    </source>
</evidence>